<dbReference type="GO" id="GO:0019856">
    <property type="term" value="P:pyrimidine nucleobase biosynthetic process"/>
    <property type="evidence" value="ECO:0007669"/>
    <property type="project" value="TreeGrafter"/>
</dbReference>
<comment type="caution">
    <text evidence="8">The sequence shown here is derived from an EMBL/GenBank/DDBJ whole genome shotgun (WGS) entry which is preliminary data.</text>
</comment>
<evidence type="ECO:0000256" key="3">
    <source>
        <dbReference type="ARBA" id="ARBA00022676"/>
    </source>
</evidence>
<dbReference type="GO" id="GO:0004588">
    <property type="term" value="F:orotate phosphoribosyltransferase activity"/>
    <property type="evidence" value="ECO:0007669"/>
    <property type="project" value="UniProtKB-UniRule"/>
</dbReference>
<comment type="catalytic activity">
    <reaction evidence="6">
        <text>orotidine 5'-phosphate + diphosphate = orotate + 5-phospho-alpha-D-ribose 1-diphosphate</text>
        <dbReference type="Rhea" id="RHEA:10380"/>
        <dbReference type="ChEBI" id="CHEBI:30839"/>
        <dbReference type="ChEBI" id="CHEBI:33019"/>
        <dbReference type="ChEBI" id="CHEBI:57538"/>
        <dbReference type="ChEBI" id="CHEBI:58017"/>
        <dbReference type="EC" id="2.4.2.10"/>
    </reaction>
</comment>
<reference evidence="8" key="1">
    <citation type="journal article" date="2020" name="mSystems">
        <title>Genome- and Community-Level Interaction Insights into Carbon Utilization and Element Cycling Functions of Hydrothermarchaeota in Hydrothermal Sediment.</title>
        <authorList>
            <person name="Zhou Z."/>
            <person name="Liu Y."/>
            <person name="Xu W."/>
            <person name="Pan J."/>
            <person name="Luo Z.H."/>
            <person name="Li M."/>
        </authorList>
    </citation>
    <scope>NUCLEOTIDE SEQUENCE [LARGE SCALE GENOMIC DNA]</scope>
    <source>
        <strain evidence="8">SpSt-648</strain>
    </source>
</reference>
<gene>
    <name evidence="6" type="primary">pyrE</name>
    <name evidence="8" type="ORF">ENU20_03900</name>
</gene>
<comment type="subunit">
    <text evidence="6">Homodimer.</text>
</comment>
<keyword evidence="5 6" id="KW-0665">Pyrimidine biosynthesis</keyword>
<evidence type="ECO:0000256" key="5">
    <source>
        <dbReference type="ARBA" id="ARBA00022975"/>
    </source>
</evidence>
<dbReference type="InterPro" id="IPR000836">
    <property type="entry name" value="PRTase_dom"/>
</dbReference>
<feature type="binding site" evidence="6">
    <location>
        <position position="149"/>
    </location>
    <ligand>
        <name>orotate</name>
        <dbReference type="ChEBI" id="CHEBI:30839"/>
    </ligand>
</feature>
<dbReference type="PANTHER" id="PTHR19278">
    <property type="entry name" value="OROTATE PHOSPHORIBOSYLTRANSFERASE"/>
    <property type="match status" value="1"/>
</dbReference>
<evidence type="ECO:0000256" key="4">
    <source>
        <dbReference type="ARBA" id="ARBA00022679"/>
    </source>
</evidence>
<feature type="binding site" evidence="6">
    <location>
        <position position="121"/>
    </location>
    <ligand>
        <name>orotate</name>
        <dbReference type="ChEBI" id="CHEBI:30839"/>
    </ligand>
</feature>
<comment type="similarity">
    <text evidence="6">Belongs to the purine/pyrimidine phosphoribosyltransferase family. PyrE subfamily.</text>
</comment>
<dbReference type="GO" id="GO:0000287">
    <property type="term" value="F:magnesium ion binding"/>
    <property type="evidence" value="ECO:0007669"/>
    <property type="project" value="UniProtKB-UniRule"/>
</dbReference>
<dbReference type="HAMAP" id="MF_01208">
    <property type="entry name" value="PyrE"/>
    <property type="match status" value="1"/>
</dbReference>
<feature type="binding site" evidence="6">
    <location>
        <position position="95"/>
    </location>
    <ligand>
        <name>5-phospho-alpha-D-ribose 1-diphosphate</name>
        <dbReference type="ChEBI" id="CHEBI:58017"/>
        <note>ligand shared between dimeric partners</note>
    </ligand>
</feature>
<dbReference type="InterPro" id="IPR029057">
    <property type="entry name" value="PRTase-like"/>
</dbReference>
<evidence type="ECO:0000256" key="2">
    <source>
        <dbReference type="ARBA" id="ARBA00011971"/>
    </source>
</evidence>
<dbReference type="EMBL" id="DTBP01000025">
    <property type="protein sequence ID" value="HGQ74202.1"/>
    <property type="molecule type" value="Genomic_DNA"/>
</dbReference>
<comment type="function">
    <text evidence="6">Catalyzes the transfer of a ribosyl phosphate group from 5-phosphoribose 1-diphosphate to orotate, leading to the formation of orotidine monophosphate (OMP).</text>
</comment>
<evidence type="ECO:0000313" key="8">
    <source>
        <dbReference type="EMBL" id="HGQ74202.1"/>
    </source>
</evidence>
<dbReference type="NCBIfam" id="TIGR00336">
    <property type="entry name" value="pyrE"/>
    <property type="match status" value="1"/>
</dbReference>
<comment type="caution">
    <text evidence="6">Lacks conserved residue(s) required for the propagation of feature annotation.</text>
</comment>
<dbReference type="InterPro" id="IPR023031">
    <property type="entry name" value="OPRT"/>
</dbReference>
<keyword evidence="3 6" id="KW-0328">Glycosyltransferase</keyword>
<evidence type="ECO:0000256" key="1">
    <source>
        <dbReference type="ARBA" id="ARBA00004889"/>
    </source>
</evidence>
<dbReference type="AlphaFoldDB" id="A0A7C4JM87"/>
<feature type="domain" description="Phosphoribosyltransferase" evidence="7">
    <location>
        <begin position="47"/>
        <end position="156"/>
    </location>
</feature>
<dbReference type="UniPathway" id="UPA00070">
    <property type="reaction ID" value="UER00119"/>
</dbReference>
<comment type="pathway">
    <text evidence="1 6">Pyrimidine metabolism; UMP biosynthesis via de novo pathway; UMP from orotate: step 1/2.</text>
</comment>
<sequence length="202" mass="22876">MVINLREIALKIFNYGLIKFGKFRLPSGIESPFYINLREMYSYPDLVKIIVDEMIKKISFNDVDAIAGIVTAGVPLASILAYKLSIPLSYVRIEKDESKMEKIVEGVVSNQRICIVDDVATTGYTMIKAINNLVEAGAKPVKAAVVIDREQGAYENISKFNVKLYSLMKVSDLLRILYEEARLTYSEYVKLIDYITKTRVKT</sequence>
<keyword evidence="6" id="KW-0460">Magnesium</keyword>
<dbReference type="EC" id="2.4.2.10" evidence="2 6"/>
<dbReference type="InterPro" id="IPR004467">
    <property type="entry name" value="Or_phspho_trans_dom"/>
</dbReference>
<organism evidence="8">
    <name type="scientific">Staphylothermus marinus</name>
    <dbReference type="NCBI Taxonomy" id="2280"/>
    <lineage>
        <taxon>Archaea</taxon>
        <taxon>Thermoproteota</taxon>
        <taxon>Thermoprotei</taxon>
        <taxon>Desulfurococcales</taxon>
        <taxon>Desulfurococcaceae</taxon>
        <taxon>Staphylothermus</taxon>
    </lineage>
</organism>
<feature type="binding site" evidence="6">
    <location>
        <position position="92"/>
    </location>
    <ligand>
        <name>5-phospho-alpha-D-ribose 1-diphosphate</name>
        <dbReference type="ChEBI" id="CHEBI:58017"/>
        <note>ligand shared between dimeric partners</note>
    </ligand>
</feature>
<evidence type="ECO:0000256" key="6">
    <source>
        <dbReference type="HAMAP-Rule" id="MF_01208"/>
    </source>
</evidence>
<proteinExistence type="inferred from homology"/>
<feature type="binding site" description="in other chain" evidence="6">
    <location>
        <begin position="117"/>
        <end position="125"/>
    </location>
    <ligand>
        <name>5-phospho-alpha-D-ribose 1-diphosphate</name>
        <dbReference type="ChEBI" id="CHEBI:58017"/>
        <note>ligand shared between dimeric partners</note>
    </ligand>
</feature>
<dbReference type="SUPFAM" id="SSF53271">
    <property type="entry name" value="PRTase-like"/>
    <property type="match status" value="1"/>
</dbReference>
<accession>A0A7C4JM87</accession>
<dbReference type="CDD" id="cd06223">
    <property type="entry name" value="PRTases_typeI"/>
    <property type="match status" value="1"/>
</dbReference>
<name>A0A7C4JM87_STAMA</name>
<evidence type="ECO:0000259" key="7">
    <source>
        <dbReference type="Pfam" id="PF00156"/>
    </source>
</evidence>
<comment type="cofactor">
    <cofactor evidence="6">
        <name>Mg(2+)</name>
        <dbReference type="ChEBI" id="CHEBI:18420"/>
    </cofactor>
</comment>
<keyword evidence="4 6" id="KW-0808">Transferase</keyword>
<dbReference type="Gene3D" id="3.40.50.2020">
    <property type="match status" value="1"/>
</dbReference>
<dbReference type="GO" id="GO:0044205">
    <property type="term" value="P:'de novo' UMP biosynthetic process"/>
    <property type="evidence" value="ECO:0007669"/>
    <property type="project" value="UniProtKB-UniRule"/>
</dbReference>
<dbReference type="PANTHER" id="PTHR19278:SF9">
    <property type="entry name" value="URIDINE 5'-MONOPHOSPHATE SYNTHASE"/>
    <property type="match status" value="1"/>
</dbReference>
<protein>
    <recommendedName>
        <fullName evidence="2 6">Orotate phosphoribosyltransferase</fullName>
        <shortName evidence="6">OPRT</shortName>
        <shortName evidence="6">OPRTase</shortName>
        <ecNumber evidence="2 6">2.4.2.10</ecNumber>
    </recommendedName>
</protein>
<dbReference type="Pfam" id="PF00156">
    <property type="entry name" value="Pribosyltran"/>
    <property type="match status" value="1"/>
</dbReference>